<proteinExistence type="predicted"/>
<name>A0AAV3X3A5_9CYAN</name>
<keyword evidence="1" id="KW-0732">Signal</keyword>
<sequence length="490" mass="55304">MGLLTNIILSVLGASQPSQAANAIPCQLTAQAIQQKENLRQAAIGGNRAAQNRYRAVLSQHAGQLAACRQGNWPRNQAIWLRLYPCDIRAGSLERIMDRIVNKGYNQVYVEVFYASQVLLPQADNPTPWQSVVKVRGAQRVDLLAQAIQKGRQRGLKVYAWLYAMNFGSAYAQRPDRRGTVARNGFGHDNLSVLYDLAVDEDLVRRENGKAFIDPYNAQARQDYRQLVQAVVKRRPDGVLFDYVRYPRSGGGASVATRVQDLWIYGDASLRALYQRASNNKGQALIYQFLSQGYITAGDIAEIDALNPEEGEPLWQGRNSNTTKYLLLPEQRQPILQQQLWLLTVTHAVQGILDFLQAAIRPVQQQRIRAGAVFFPSGNRAVGQGYDSRIQPWDQFPSSIEWHPMLYKACGNTSCIVGEMREVLSFAQRRTEIKPALAGVWGKSIRNRPSLELQMQAIRQFSPRIGTVSHFAFSWQEPALDRERKFCQMR</sequence>
<protein>
    <recommendedName>
        <fullName evidence="4">Glycosyl hydrolase-like 10 domain-containing protein</fullName>
    </recommendedName>
</protein>
<keyword evidence="3" id="KW-1185">Reference proteome</keyword>
<dbReference type="RefSeq" id="WP_226576859.1">
    <property type="nucleotide sequence ID" value="NZ_BLAY01000016.1"/>
</dbReference>
<dbReference type="Gene3D" id="3.20.20.80">
    <property type="entry name" value="Glycosidases"/>
    <property type="match status" value="1"/>
</dbReference>
<evidence type="ECO:0000313" key="2">
    <source>
        <dbReference type="EMBL" id="GET36713.1"/>
    </source>
</evidence>
<dbReference type="EMBL" id="BLAY01000016">
    <property type="protein sequence ID" value="GET36713.1"/>
    <property type="molecule type" value="Genomic_DNA"/>
</dbReference>
<feature type="chain" id="PRO_5043416448" description="Glycosyl hydrolase-like 10 domain-containing protein" evidence="1">
    <location>
        <begin position="21"/>
        <end position="490"/>
    </location>
</feature>
<organism evidence="2 3">
    <name type="scientific">Microseira wollei NIES-4236</name>
    <dbReference type="NCBI Taxonomy" id="2530354"/>
    <lineage>
        <taxon>Bacteria</taxon>
        <taxon>Bacillati</taxon>
        <taxon>Cyanobacteriota</taxon>
        <taxon>Cyanophyceae</taxon>
        <taxon>Oscillatoriophycideae</taxon>
        <taxon>Aerosakkonematales</taxon>
        <taxon>Aerosakkonemataceae</taxon>
        <taxon>Microseira</taxon>
    </lineage>
</organism>
<comment type="caution">
    <text evidence="2">The sequence shown here is derived from an EMBL/GenBank/DDBJ whole genome shotgun (WGS) entry which is preliminary data.</text>
</comment>
<dbReference type="PANTHER" id="PTHR43405">
    <property type="entry name" value="GLYCOSYL HYDROLASE DIGH"/>
    <property type="match status" value="1"/>
</dbReference>
<dbReference type="PANTHER" id="PTHR43405:SF1">
    <property type="entry name" value="GLYCOSYL HYDROLASE DIGH"/>
    <property type="match status" value="1"/>
</dbReference>
<feature type="signal peptide" evidence="1">
    <location>
        <begin position="1"/>
        <end position="20"/>
    </location>
</feature>
<evidence type="ECO:0008006" key="4">
    <source>
        <dbReference type="Google" id="ProtNLM"/>
    </source>
</evidence>
<gene>
    <name evidence="2" type="ORF">MiSe_14650</name>
</gene>
<evidence type="ECO:0000313" key="3">
    <source>
        <dbReference type="Proteomes" id="UP001050975"/>
    </source>
</evidence>
<dbReference type="AlphaFoldDB" id="A0AAV3X3A5"/>
<dbReference type="InterPro" id="IPR052177">
    <property type="entry name" value="Divisome_Glycosyl_Hydrolase"/>
</dbReference>
<evidence type="ECO:0000256" key="1">
    <source>
        <dbReference type="SAM" id="SignalP"/>
    </source>
</evidence>
<reference evidence="2" key="1">
    <citation type="submission" date="2019-10" db="EMBL/GenBank/DDBJ databases">
        <title>Draft genome sequece of Microseira wollei NIES-4236.</title>
        <authorList>
            <person name="Yamaguchi H."/>
            <person name="Suzuki S."/>
            <person name="Kawachi M."/>
        </authorList>
    </citation>
    <scope>NUCLEOTIDE SEQUENCE</scope>
    <source>
        <strain evidence="2">NIES-4236</strain>
    </source>
</reference>
<accession>A0AAV3X3A5</accession>
<dbReference type="Proteomes" id="UP001050975">
    <property type="component" value="Unassembled WGS sequence"/>
</dbReference>